<dbReference type="GO" id="GO:0015297">
    <property type="term" value="F:antiporter activity"/>
    <property type="evidence" value="ECO:0007669"/>
    <property type="project" value="UniProtKB-KW"/>
</dbReference>
<evidence type="ECO:0000256" key="8">
    <source>
        <dbReference type="ARBA" id="ARBA00023136"/>
    </source>
</evidence>
<evidence type="ECO:0000313" key="11">
    <source>
        <dbReference type="Proteomes" id="UP000734854"/>
    </source>
</evidence>
<dbReference type="AlphaFoldDB" id="A0A8J5HVF3"/>
<feature type="transmembrane region" description="Helical" evidence="9">
    <location>
        <begin position="93"/>
        <end position="112"/>
    </location>
</feature>
<name>A0A8J5HVF3_ZINOF</name>
<evidence type="ECO:0000256" key="1">
    <source>
        <dbReference type="ARBA" id="ARBA00004477"/>
    </source>
</evidence>
<keyword evidence="7 9" id="KW-1133">Transmembrane helix</keyword>
<proteinExistence type="inferred from homology"/>
<dbReference type="InterPro" id="IPR013657">
    <property type="entry name" value="SCL35B1-4/HUT1"/>
</dbReference>
<organism evidence="10 11">
    <name type="scientific">Zingiber officinale</name>
    <name type="common">Ginger</name>
    <name type="synonym">Amomum zingiber</name>
    <dbReference type="NCBI Taxonomy" id="94328"/>
    <lineage>
        <taxon>Eukaryota</taxon>
        <taxon>Viridiplantae</taxon>
        <taxon>Streptophyta</taxon>
        <taxon>Embryophyta</taxon>
        <taxon>Tracheophyta</taxon>
        <taxon>Spermatophyta</taxon>
        <taxon>Magnoliopsida</taxon>
        <taxon>Liliopsida</taxon>
        <taxon>Zingiberales</taxon>
        <taxon>Zingiberaceae</taxon>
        <taxon>Zingiber</taxon>
    </lineage>
</organism>
<dbReference type="PANTHER" id="PTHR10778">
    <property type="entry name" value="SOLUTE CARRIER FAMILY 35 MEMBER B"/>
    <property type="match status" value="1"/>
</dbReference>
<dbReference type="GO" id="GO:0000139">
    <property type="term" value="C:Golgi membrane"/>
    <property type="evidence" value="ECO:0007669"/>
    <property type="project" value="TreeGrafter"/>
</dbReference>
<keyword evidence="5 9" id="KW-0812">Transmembrane</keyword>
<keyword evidence="4" id="KW-0050">Antiport</keyword>
<protein>
    <submittedName>
        <fullName evidence="10">Uncharacterized protein</fullName>
    </submittedName>
</protein>
<dbReference type="GO" id="GO:0005789">
    <property type="term" value="C:endoplasmic reticulum membrane"/>
    <property type="evidence" value="ECO:0007669"/>
    <property type="project" value="UniProtKB-SubCell"/>
</dbReference>
<keyword evidence="8 9" id="KW-0472">Membrane</keyword>
<gene>
    <name evidence="10" type="ORF">ZIOFF_005378</name>
</gene>
<dbReference type="EMBL" id="JACMSC010000002">
    <property type="protein sequence ID" value="KAG6531564.1"/>
    <property type="molecule type" value="Genomic_DNA"/>
</dbReference>
<feature type="transmembrane region" description="Helical" evidence="9">
    <location>
        <begin position="66"/>
        <end position="87"/>
    </location>
</feature>
<dbReference type="Proteomes" id="UP000734854">
    <property type="component" value="Unassembled WGS sequence"/>
</dbReference>
<dbReference type="GO" id="GO:0005459">
    <property type="term" value="F:UDP-galactose transmembrane transporter activity"/>
    <property type="evidence" value="ECO:0007669"/>
    <property type="project" value="TreeGrafter"/>
</dbReference>
<evidence type="ECO:0000256" key="4">
    <source>
        <dbReference type="ARBA" id="ARBA00022449"/>
    </source>
</evidence>
<comment type="similarity">
    <text evidence="2">Belongs to the nucleotide-sugar transporter family. UDP-galactose:UMP antiporter (TC 2.A.7.11) subfamily.</text>
</comment>
<evidence type="ECO:0000256" key="6">
    <source>
        <dbReference type="ARBA" id="ARBA00022824"/>
    </source>
</evidence>
<dbReference type="GO" id="GO:0005460">
    <property type="term" value="F:UDP-glucose transmembrane transporter activity"/>
    <property type="evidence" value="ECO:0007669"/>
    <property type="project" value="TreeGrafter"/>
</dbReference>
<comment type="subcellular location">
    <subcellularLocation>
        <location evidence="1">Endoplasmic reticulum membrane</location>
        <topology evidence="1">Multi-pass membrane protein</topology>
    </subcellularLocation>
</comment>
<evidence type="ECO:0000256" key="9">
    <source>
        <dbReference type="SAM" id="Phobius"/>
    </source>
</evidence>
<evidence type="ECO:0000256" key="2">
    <source>
        <dbReference type="ARBA" id="ARBA00008349"/>
    </source>
</evidence>
<evidence type="ECO:0000313" key="10">
    <source>
        <dbReference type="EMBL" id="KAG6531564.1"/>
    </source>
</evidence>
<sequence length="148" mass="16617">MEFRDAVSGLERIFLRRHVVRLHLPGCPVRNCGFERRIFFPIFLCRSTKLFGPNGKRSEHLSFLNLAQNVLCLAWSFIIILVGVRVYGINYSFPEYVLTFLVAGGVSSFALLKTSSKTIKKLAHPNAPLGYGLCFLNLAFDGFTNAIS</sequence>
<evidence type="ECO:0000256" key="5">
    <source>
        <dbReference type="ARBA" id="ARBA00022692"/>
    </source>
</evidence>
<comment type="caution">
    <text evidence="10">The sequence shown here is derived from an EMBL/GenBank/DDBJ whole genome shotgun (WGS) entry which is preliminary data.</text>
</comment>
<keyword evidence="3" id="KW-0813">Transport</keyword>
<reference evidence="10 11" key="1">
    <citation type="submission" date="2020-08" db="EMBL/GenBank/DDBJ databases">
        <title>Plant Genome Project.</title>
        <authorList>
            <person name="Zhang R.-G."/>
        </authorList>
    </citation>
    <scope>NUCLEOTIDE SEQUENCE [LARGE SCALE GENOMIC DNA]</scope>
    <source>
        <tissue evidence="10">Rhizome</tissue>
    </source>
</reference>
<dbReference type="PANTHER" id="PTHR10778:SF10">
    <property type="entry name" value="SOLUTE CARRIER FAMILY 35 MEMBER B1"/>
    <property type="match status" value="1"/>
</dbReference>
<evidence type="ECO:0000256" key="3">
    <source>
        <dbReference type="ARBA" id="ARBA00022448"/>
    </source>
</evidence>
<evidence type="ECO:0000256" key="7">
    <source>
        <dbReference type="ARBA" id="ARBA00022989"/>
    </source>
</evidence>
<dbReference type="Pfam" id="PF08449">
    <property type="entry name" value="UAA"/>
    <property type="match status" value="1"/>
</dbReference>
<keyword evidence="11" id="KW-1185">Reference proteome</keyword>
<accession>A0A8J5HVF3</accession>
<keyword evidence="6" id="KW-0256">Endoplasmic reticulum</keyword>